<evidence type="ECO:0000313" key="3">
    <source>
        <dbReference type="Proteomes" id="UP000196435"/>
    </source>
</evidence>
<dbReference type="AlphaFoldDB" id="A0A1N6MUB2"/>
<evidence type="ECO:0000313" key="4">
    <source>
        <dbReference type="Proteomes" id="UP000224871"/>
    </source>
</evidence>
<reference evidence="1 4" key="3">
    <citation type="journal article" date="2017" name="Nat. Microbiol.">
        <title>Natural product diversity associated with the nematode symbionts Photorhabdus and Xenorhabdus.</title>
        <authorList>
            <person name="Tobias N.J."/>
            <person name="Wolff H."/>
            <person name="Djahanschiri B."/>
            <person name="Grundmann F."/>
            <person name="Kronenwerth M."/>
            <person name="Shi Y.M."/>
            <person name="Simonyi S."/>
            <person name="Grun P."/>
            <person name="Shapiro-Ilan D."/>
            <person name="Pidot S.J."/>
            <person name="Stinear T.P."/>
            <person name="Ebersberger I."/>
            <person name="Bode H.B."/>
        </authorList>
    </citation>
    <scope>NUCLEOTIDE SEQUENCE [LARGE SCALE GENOMIC DNA]</scope>
    <source>
        <strain evidence="1 4">DSM 16336</strain>
    </source>
</reference>
<organism evidence="2 3">
    <name type="scientific">Xenorhabdus innexi</name>
    <dbReference type="NCBI Taxonomy" id="290109"/>
    <lineage>
        <taxon>Bacteria</taxon>
        <taxon>Pseudomonadati</taxon>
        <taxon>Pseudomonadota</taxon>
        <taxon>Gammaproteobacteria</taxon>
        <taxon>Enterobacterales</taxon>
        <taxon>Morganellaceae</taxon>
        <taxon>Xenorhabdus</taxon>
    </lineage>
</organism>
<dbReference type="Proteomes" id="UP000196435">
    <property type="component" value="Unassembled WGS sequence"/>
</dbReference>
<keyword evidence="4" id="KW-1185">Reference proteome</keyword>
<gene>
    <name evidence="1" type="ORF">Xinn_01635</name>
    <name evidence="2" type="ORF">XIS1_1440004</name>
</gene>
<dbReference type="OrthoDB" id="7063216at2"/>
<evidence type="ECO:0000313" key="2">
    <source>
        <dbReference type="EMBL" id="SIP72377.1"/>
    </source>
</evidence>
<evidence type="ECO:0000313" key="1">
    <source>
        <dbReference type="EMBL" id="PHM36495.1"/>
    </source>
</evidence>
<dbReference type="RefSeq" id="WP_086955597.1">
    <property type="nucleotide sequence ID" value="NZ_CAWNQC010000046.1"/>
</dbReference>
<proteinExistence type="predicted"/>
<protein>
    <submittedName>
        <fullName evidence="2">Uncharacterized protein</fullName>
    </submittedName>
</protein>
<reference evidence="2" key="1">
    <citation type="submission" date="2016-12" db="EMBL/GenBank/DDBJ databases">
        <authorList>
            <person name="Song W.-J."/>
            <person name="Kurnit D.M."/>
        </authorList>
    </citation>
    <scope>NUCLEOTIDE SEQUENCE [LARGE SCALE GENOMIC DNA]</scope>
    <source>
        <strain evidence="2">HGB1681</strain>
    </source>
</reference>
<dbReference type="EMBL" id="NIBU01000014">
    <property type="protein sequence ID" value="PHM36495.1"/>
    <property type="molecule type" value="Genomic_DNA"/>
</dbReference>
<name>A0A1N6MUB2_9GAMM</name>
<accession>A0A1N6MUB2</accession>
<reference evidence="3" key="2">
    <citation type="submission" date="2016-12" db="EMBL/GenBank/DDBJ databases">
        <authorList>
            <person name="Gaudriault S."/>
        </authorList>
    </citation>
    <scope>NUCLEOTIDE SEQUENCE [LARGE SCALE GENOMIC DNA]</scope>
    <source>
        <strain evidence="3">HGB1681 (deposited as PTA-6826 in the American Type Culture Collection)</strain>
    </source>
</reference>
<dbReference type="Proteomes" id="UP000224871">
    <property type="component" value="Unassembled WGS sequence"/>
</dbReference>
<sequence length="128" mass="15041">MYSDIVDPKILNIFLRYMINAARHKRLIPYYELQGIFGLDRGTVGKYAGCLGHFCYDNNYPLLNSLIVNADNPKPSYGYDEWMLEAEVEVNWEEEMFKCFKYYHVTSTNAKHFENLTGMTKEVVDWFG</sequence>
<dbReference type="EMBL" id="FTLG01000051">
    <property type="protein sequence ID" value="SIP72377.1"/>
    <property type="molecule type" value="Genomic_DNA"/>
</dbReference>